<dbReference type="Pfam" id="PF04355">
    <property type="entry name" value="BamE"/>
    <property type="match status" value="1"/>
</dbReference>
<dbReference type="EMBL" id="FPLD01000055">
    <property type="protein sequence ID" value="SGY98045.1"/>
    <property type="molecule type" value="Genomic_DNA"/>
</dbReference>
<reference evidence="6 7" key="1">
    <citation type="submission" date="2016-11" db="EMBL/GenBank/DDBJ databases">
        <authorList>
            <person name="Jaros S."/>
            <person name="Januszkiewicz K."/>
            <person name="Wedrychowicz H."/>
        </authorList>
    </citation>
    <scope>NUCLEOTIDE SEQUENCE [LARGE SCALE GENOMIC DNA]</scope>
    <source>
        <strain evidence="6">NVI 5450</strain>
    </source>
</reference>
<dbReference type="Proteomes" id="UP000183794">
    <property type="component" value="Unassembled WGS sequence"/>
</dbReference>
<feature type="domain" description="Outer membrane protein assembly factor BamE" evidence="5">
    <location>
        <begin position="34"/>
        <end position="102"/>
    </location>
</feature>
<dbReference type="InterPro" id="IPR007450">
    <property type="entry name" value="BamE_dom"/>
</dbReference>
<keyword evidence="2 4" id="KW-0472">Membrane</keyword>
<evidence type="ECO:0000256" key="4">
    <source>
        <dbReference type="HAMAP-Rule" id="MF_00925"/>
    </source>
</evidence>
<dbReference type="GO" id="GO:0030674">
    <property type="term" value="F:protein-macromolecule adaptor activity"/>
    <property type="evidence" value="ECO:0007669"/>
    <property type="project" value="TreeGrafter"/>
</dbReference>
<dbReference type="GO" id="GO:1990063">
    <property type="term" value="C:Bam protein complex"/>
    <property type="evidence" value="ECO:0007669"/>
    <property type="project" value="TreeGrafter"/>
</dbReference>
<keyword evidence="3 4" id="KW-0998">Cell outer membrane</keyword>
<comment type="subunit">
    <text evidence="4">Part of the Bam complex.</text>
</comment>
<dbReference type="OrthoDB" id="9808250at2"/>
<comment type="subcellular location">
    <subcellularLocation>
        <location evidence="4">Cell outer membrane</location>
        <topology evidence="4">Lipid-anchor</topology>
    </subcellularLocation>
</comment>
<dbReference type="NCBIfam" id="NF008585">
    <property type="entry name" value="PRK11548.1"/>
    <property type="match status" value="1"/>
</dbReference>
<dbReference type="InterPro" id="IPR037873">
    <property type="entry name" value="BamE-like"/>
</dbReference>
<keyword evidence="4" id="KW-0449">Lipoprotein</keyword>
<dbReference type="AlphaFoldDB" id="A0A1L0AXZ6"/>
<evidence type="ECO:0000256" key="3">
    <source>
        <dbReference type="ARBA" id="ARBA00023237"/>
    </source>
</evidence>
<organism evidence="6 7">
    <name type="scientific">Moritella viscosa</name>
    <dbReference type="NCBI Taxonomy" id="80854"/>
    <lineage>
        <taxon>Bacteria</taxon>
        <taxon>Pseudomonadati</taxon>
        <taxon>Pseudomonadota</taxon>
        <taxon>Gammaproteobacteria</taxon>
        <taxon>Alteromonadales</taxon>
        <taxon>Moritellaceae</taxon>
        <taxon>Moritella</taxon>
    </lineage>
</organism>
<evidence type="ECO:0000259" key="5">
    <source>
        <dbReference type="Pfam" id="PF04355"/>
    </source>
</evidence>
<protein>
    <recommendedName>
        <fullName evidence="4">Outer membrane protein assembly factor BamE</fullName>
    </recommendedName>
</protein>
<proteinExistence type="inferred from homology"/>
<accession>A0A1L0AXZ6</accession>
<evidence type="ECO:0000256" key="2">
    <source>
        <dbReference type="ARBA" id="ARBA00023136"/>
    </source>
</evidence>
<dbReference type="PROSITE" id="PS51257">
    <property type="entry name" value="PROKAR_LIPOPROTEIN"/>
    <property type="match status" value="1"/>
</dbReference>
<comment type="similarity">
    <text evidence="4">Belongs to the BamE family.</text>
</comment>
<evidence type="ECO:0000256" key="1">
    <source>
        <dbReference type="ARBA" id="ARBA00022729"/>
    </source>
</evidence>
<dbReference type="GO" id="GO:0051205">
    <property type="term" value="P:protein insertion into membrane"/>
    <property type="evidence" value="ECO:0007669"/>
    <property type="project" value="UniProtKB-UniRule"/>
</dbReference>
<name>A0A1L0AXZ6_9GAMM</name>
<sequence>MRLKYLLIAGLAIFSLSGCSILEKLVYKIDIPQGNYVEDDQVDKLRVDMTKEQVTFVLGSPMLVDSFDHDVWNYLYRFKTGRGEVTSKQLVLTFESEKLKTVVGDYPLNPNFSTPLDQ</sequence>
<keyword evidence="1 4" id="KW-0732">Signal</keyword>
<keyword evidence="4" id="KW-0564">Palmitate</keyword>
<dbReference type="GO" id="GO:0043165">
    <property type="term" value="P:Gram-negative-bacterium-type cell outer membrane assembly"/>
    <property type="evidence" value="ECO:0007669"/>
    <property type="project" value="UniProtKB-UniRule"/>
</dbReference>
<dbReference type="HAMAP" id="MF_00925">
    <property type="entry name" value="OM_assembly_BamE"/>
    <property type="match status" value="1"/>
</dbReference>
<dbReference type="RefSeq" id="WP_045111688.1">
    <property type="nucleotide sequence ID" value="NZ_CAWRBC010000163.1"/>
</dbReference>
<gene>
    <name evidence="4" type="primary">bamE</name>
    <name evidence="6" type="ORF">NVI5450_2023</name>
</gene>
<dbReference type="PANTHER" id="PTHR37482">
    <property type="entry name" value="OUTER MEMBRANE PROTEIN ASSEMBLY FACTOR BAME"/>
    <property type="match status" value="1"/>
</dbReference>
<dbReference type="Gene3D" id="3.30.1450.10">
    <property type="match status" value="1"/>
</dbReference>
<evidence type="ECO:0000313" key="7">
    <source>
        <dbReference type="Proteomes" id="UP000183794"/>
    </source>
</evidence>
<comment type="function">
    <text evidence="4">Part of the outer membrane protein assembly complex, which is involved in assembly and insertion of beta-barrel proteins into the outer membrane.</text>
</comment>
<dbReference type="PANTHER" id="PTHR37482:SF1">
    <property type="entry name" value="OUTER MEMBRANE PROTEIN ASSEMBLY FACTOR BAME"/>
    <property type="match status" value="1"/>
</dbReference>
<evidence type="ECO:0000313" key="6">
    <source>
        <dbReference type="EMBL" id="SGY98045.1"/>
    </source>
</evidence>
<dbReference type="InterPro" id="IPR026592">
    <property type="entry name" value="BamE"/>
</dbReference>